<evidence type="ECO:0000256" key="10">
    <source>
        <dbReference type="SAM" id="Phobius"/>
    </source>
</evidence>
<accession>A0AAW4PAT0</accession>
<feature type="transmembrane region" description="Helical" evidence="10">
    <location>
        <begin position="202"/>
        <end position="225"/>
    </location>
</feature>
<name>A0AAW4PAT0_9EURY</name>
<feature type="transmembrane region" description="Helical" evidence="10">
    <location>
        <begin position="101"/>
        <end position="123"/>
    </location>
</feature>
<evidence type="ECO:0000256" key="4">
    <source>
        <dbReference type="ARBA" id="ARBA00022692"/>
    </source>
</evidence>
<dbReference type="InterPro" id="IPR006153">
    <property type="entry name" value="Cation/H_exchanger_TM"/>
</dbReference>
<reference evidence="12 13" key="1">
    <citation type="submission" date="2021-06" db="EMBL/GenBank/DDBJ databases">
        <title>Halomicroarcula sp. a new haloarchaeum isolated from saline soil.</title>
        <authorList>
            <person name="Duran-Viseras A."/>
            <person name="Sanchez-Porro C."/>
            <person name="Ventosa A."/>
        </authorList>
    </citation>
    <scope>NUCLEOTIDE SEQUENCE [LARGE SCALE GENOMIC DNA]</scope>
    <source>
        <strain evidence="12 13">F27</strain>
    </source>
</reference>
<dbReference type="GO" id="GO:0016020">
    <property type="term" value="C:membrane"/>
    <property type="evidence" value="ECO:0007669"/>
    <property type="project" value="UniProtKB-SubCell"/>
</dbReference>
<feature type="transmembrane region" description="Helical" evidence="10">
    <location>
        <begin position="245"/>
        <end position="274"/>
    </location>
</feature>
<keyword evidence="8 10" id="KW-0472">Membrane</keyword>
<evidence type="ECO:0000259" key="11">
    <source>
        <dbReference type="Pfam" id="PF00999"/>
    </source>
</evidence>
<dbReference type="InterPro" id="IPR038770">
    <property type="entry name" value="Na+/solute_symporter_sf"/>
</dbReference>
<feature type="transmembrane region" description="Helical" evidence="10">
    <location>
        <begin position="286"/>
        <end position="305"/>
    </location>
</feature>
<keyword evidence="7" id="KW-0406">Ion transport</keyword>
<dbReference type="PANTHER" id="PTHR43562:SF3">
    <property type="entry name" value="SODIUM ION_PROTON EXCHANGER (EUROFUNG)"/>
    <property type="match status" value="1"/>
</dbReference>
<keyword evidence="13" id="KW-1185">Reference proteome</keyword>
<evidence type="ECO:0000313" key="13">
    <source>
        <dbReference type="Proteomes" id="UP001430455"/>
    </source>
</evidence>
<feature type="transmembrane region" description="Helical" evidence="10">
    <location>
        <begin position="170"/>
        <end position="190"/>
    </location>
</feature>
<keyword evidence="9" id="KW-0739">Sodium transport</keyword>
<keyword evidence="4 10" id="KW-0812">Transmembrane</keyword>
<gene>
    <name evidence="12" type="ORF">EGH23_09355</name>
</gene>
<feature type="transmembrane region" description="Helical" evidence="10">
    <location>
        <begin position="317"/>
        <end position="340"/>
    </location>
</feature>
<feature type="transmembrane region" description="Helical" evidence="10">
    <location>
        <begin position="40"/>
        <end position="63"/>
    </location>
</feature>
<dbReference type="PANTHER" id="PTHR43562">
    <property type="entry name" value="NAPA-TYPE SODIUM/HYDROGEN ANTIPORTER"/>
    <property type="match status" value="1"/>
</dbReference>
<dbReference type="GO" id="GO:0006814">
    <property type="term" value="P:sodium ion transport"/>
    <property type="evidence" value="ECO:0007669"/>
    <property type="project" value="UniProtKB-KW"/>
</dbReference>
<sequence length="413" mass="40899">MVGEPGPLLHFLASLTLILAVAHALGALSDRVGFAPVVGELLTGLVLGPSILGAIAPAAVAALLPLDDGVAGLASLGLVLLVVLAGTEVDPSRIRGSLGPTVAVAAGATLVPFLGGVALGFALPTAYLPAPSQRLGLALFLGTALSISALPVAARVLVDLDVIDRAVGQLTLTVAVVVDAIGWITLTVVAELVRSGGVDTVAVLEIVALLAAFALVVLAVGRPVVDRLGALAARARSPVLSEFAVVLIVGFAVTAAGVGLGLVAVVGAFLAGLLVGPRSDAETERVLHLVTLGLFAPLFFATAGLEVDLTVLADPAAAAIAVAALVVAILGKVVGVALGAALTELTRAETACLAIGLNARGAMEIVVAAAGLALGVLTPLLYAVVVLVAIATSVMTPPLLRRAVERLPAESAY</sequence>
<dbReference type="GO" id="GO:1902600">
    <property type="term" value="P:proton transmembrane transport"/>
    <property type="evidence" value="ECO:0007669"/>
    <property type="project" value="InterPro"/>
</dbReference>
<proteinExistence type="predicted"/>
<evidence type="ECO:0000256" key="6">
    <source>
        <dbReference type="ARBA" id="ARBA00023053"/>
    </source>
</evidence>
<evidence type="ECO:0000256" key="8">
    <source>
        <dbReference type="ARBA" id="ARBA00023136"/>
    </source>
</evidence>
<keyword evidence="5 10" id="KW-1133">Transmembrane helix</keyword>
<feature type="transmembrane region" description="Helical" evidence="10">
    <location>
        <begin position="380"/>
        <end position="400"/>
    </location>
</feature>
<feature type="transmembrane region" description="Helical" evidence="10">
    <location>
        <begin position="70"/>
        <end position="89"/>
    </location>
</feature>
<dbReference type="Pfam" id="PF00999">
    <property type="entry name" value="Na_H_Exchanger"/>
    <property type="match status" value="1"/>
</dbReference>
<comment type="caution">
    <text evidence="12">The sequence shown here is derived from an EMBL/GenBank/DDBJ whole genome shotgun (WGS) entry which is preliminary data.</text>
</comment>
<keyword evidence="3" id="KW-0050">Antiport</keyword>
<dbReference type="Gene3D" id="1.20.1530.20">
    <property type="match status" value="1"/>
</dbReference>
<feature type="transmembrane region" description="Helical" evidence="10">
    <location>
        <begin position="135"/>
        <end position="158"/>
    </location>
</feature>
<evidence type="ECO:0000256" key="5">
    <source>
        <dbReference type="ARBA" id="ARBA00022989"/>
    </source>
</evidence>
<evidence type="ECO:0000256" key="7">
    <source>
        <dbReference type="ARBA" id="ARBA00023065"/>
    </source>
</evidence>
<keyword evidence="6" id="KW-0915">Sodium</keyword>
<evidence type="ECO:0000256" key="3">
    <source>
        <dbReference type="ARBA" id="ARBA00022449"/>
    </source>
</evidence>
<protein>
    <submittedName>
        <fullName evidence="12">Cation:proton antiporter</fullName>
    </submittedName>
</protein>
<evidence type="ECO:0000256" key="2">
    <source>
        <dbReference type="ARBA" id="ARBA00022448"/>
    </source>
</evidence>
<evidence type="ECO:0000256" key="1">
    <source>
        <dbReference type="ARBA" id="ARBA00004141"/>
    </source>
</evidence>
<dbReference type="AlphaFoldDB" id="A0AAW4PAT0"/>
<evidence type="ECO:0000313" key="12">
    <source>
        <dbReference type="EMBL" id="MBX0295082.1"/>
    </source>
</evidence>
<dbReference type="Proteomes" id="UP001430455">
    <property type="component" value="Unassembled WGS sequence"/>
</dbReference>
<keyword evidence="2" id="KW-0813">Transport</keyword>
<comment type="subcellular location">
    <subcellularLocation>
        <location evidence="1">Membrane</location>
        <topology evidence="1">Multi-pass membrane protein</topology>
    </subcellularLocation>
</comment>
<feature type="domain" description="Cation/H+ exchanger transmembrane" evidence="11">
    <location>
        <begin position="23"/>
        <end position="400"/>
    </location>
</feature>
<dbReference type="GO" id="GO:0015297">
    <property type="term" value="F:antiporter activity"/>
    <property type="evidence" value="ECO:0007669"/>
    <property type="project" value="UniProtKB-KW"/>
</dbReference>
<evidence type="ECO:0000256" key="9">
    <source>
        <dbReference type="ARBA" id="ARBA00023201"/>
    </source>
</evidence>
<organism evidence="12 13">
    <name type="scientific">Haloarcula nitratireducens</name>
    <dbReference type="NCBI Taxonomy" id="2487749"/>
    <lineage>
        <taxon>Archaea</taxon>
        <taxon>Methanobacteriati</taxon>
        <taxon>Methanobacteriota</taxon>
        <taxon>Stenosarchaea group</taxon>
        <taxon>Halobacteria</taxon>
        <taxon>Halobacteriales</taxon>
        <taxon>Haloarculaceae</taxon>
        <taxon>Haloarcula</taxon>
    </lineage>
</organism>
<dbReference type="EMBL" id="RKLT01000002">
    <property type="protein sequence ID" value="MBX0295082.1"/>
    <property type="molecule type" value="Genomic_DNA"/>
</dbReference>